<dbReference type="InterPro" id="IPR011611">
    <property type="entry name" value="PfkB_dom"/>
</dbReference>
<gene>
    <name evidence="4" type="ORF">A2128_01555</name>
</gene>
<name>A0A1G2CA83_9BACT</name>
<dbReference type="EMBL" id="MHKV01000012">
    <property type="protein sequence ID" value="OGY97397.1"/>
    <property type="molecule type" value="Genomic_DNA"/>
</dbReference>
<sequence>MFDVISIGTAVRDAFVVLKDVKDENVRIIKDARFKTGKAVAFSHGSKISIPSIVFTTGGGATNAATTFGRQGFNAACFCVVGADVSGETIMRELRTERVRFLFKRDPDKGHKTGYSIILLSPSGERTILTYRGASEDLRPAMIPWEKMASRWLYLAPLGGAAPEVFADIMRKARLKKMTVAVNPSAKTLKRGLAWFLRAMKGAAVLILNEEEAAYLTGMPYGADKKIFRKLDRAVGGIVVMTKGPKGVVVSDGTRIYAAGVFKEKAVVDRTGAGDAFGSGFVAGLIRRQKGKAFRLENVTPADIHYAIRLGSANGTSVVEHIGAKEGILSARQMREQRWQSLKISIRNYGN</sequence>
<dbReference type="PRINTS" id="PR00990">
    <property type="entry name" value="RIBOKINASE"/>
</dbReference>
<evidence type="ECO:0000256" key="1">
    <source>
        <dbReference type="ARBA" id="ARBA00022679"/>
    </source>
</evidence>
<reference evidence="4 5" key="1">
    <citation type="journal article" date="2016" name="Nat. Commun.">
        <title>Thousands of microbial genomes shed light on interconnected biogeochemical processes in an aquifer system.</title>
        <authorList>
            <person name="Anantharaman K."/>
            <person name="Brown C.T."/>
            <person name="Hug L.A."/>
            <person name="Sharon I."/>
            <person name="Castelle C.J."/>
            <person name="Probst A.J."/>
            <person name="Thomas B.C."/>
            <person name="Singh A."/>
            <person name="Wilkins M.J."/>
            <person name="Karaoz U."/>
            <person name="Brodie E.L."/>
            <person name="Williams K.H."/>
            <person name="Hubbard S.S."/>
            <person name="Banfield J.F."/>
        </authorList>
    </citation>
    <scope>NUCLEOTIDE SEQUENCE [LARGE SCALE GENOMIC DNA]</scope>
</reference>
<keyword evidence="2" id="KW-0418">Kinase</keyword>
<dbReference type="AlphaFoldDB" id="A0A1G2CA83"/>
<dbReference type="InterPro" id="IPR002139">
    <property type="entry name" value="Ribo/fructo_kinase"/>
</dbReference>
<keyword evidence="1" id="KW-0808">Transferase</keyword>
<dbReference type="PANTHER" id="PTHR10584">
    <property type="entry name" value="SUGAR KINASE"/>
    <property type="match status" value="1"/>
</dbReference>
<dbReference type="GO" id="GO:0016301">
    <property type="term" value="F:kinase activity"/>
    <property type="evidence" value="ECO:0007669"/>
    <property type="project" value="UniProtKB-KW"/>
</dbReference>
<proteinExistence type="predicted"/>
<evidence type="ECO:0000256" key="2">
    <source>
        <dbReference type="ARBA" id="ARBA00022777"/>
    </source>
</evidence>
<protein>
    <recommendedName>
        <fullName evidence="3">Carbohydrate kinase PfkB domain-containing protein</fullName>
    </recommendedName>
</protein>
<evidence type="ECO:0000259" key="3">
    <source>
        <dbReference type="Pfam" id="PF00294"/>
    </source>
</evidence>
<accession>A0A1G2CA83</accession>
<dbReference type="GO" id="GO:0006796">
    <property type="term" value="P:phosphate-containing compound metabolic process"/>
    <property type="evidence" value="ECO:0007669"/>
    <property type="project" value="UniProtKB-ARBA"/>
</dbReference>
<organism evidence="4 5">
    <name type="scientific">Candidatus Liptonbacteria bacterium GWC1_60_9</name>
    <dbReference type="NCBI Taxonomy" id="1798645"/>
    <lineage>
        <taxon>Bacteria</taxon>
        <taxon>Candidatus Liptoniibacteriota</taxon>
    </lineage>
</organism>
<dbReference type="Pfam" id="PF00294">
    <property type="entry name" value="PfkB"/>
    <property type="match status" value="1"/>
</dbReference>
<dbReference type="Proteomes" id="UP000176349">
    <property type="component" value="Unassembled WGS sequence"/>
</dbReference>
<evidence type="ECO:0000313" key="4">
    <source>
        <dbReference type="EMBL" id="OGY97397.1"/>
    </source>
</evidence>
<comment type="caution">
    <text evidence="4">The sequence shown here is derived from an EMBL/GenBank/DDBJ whole genome shotgun (WGS) entry which is preliminary data.</text>
</comment>
<dbReference type="Gene3D" id="3.40.1190.20">
    <property type="match status" value="1"/>
</dbReference>
<dbReference type="SUPFAM" id="SSF53613">
    <property type="entry name" value="Ribokinase-like"/>
    <property type="match status" value="1"/>
</dbReference>
<dbReference type="PANTHER" id="PTHR10584:SF166">
    <property type="entry name" value="RIBOKINASE"/>
    <property type="match status" value="1"/>
</dbReference>
<dbReference type="InterPro" id="IPR029056">
    <property type="entry name" value="Ribokinase-like"/>
</dbReference>
<feature type="domain" description="Carbohydrate kinase PfkB" evidence="3">
    <location>
        <begin position="46"/>
        <end position="326"/>
    </location>
</feature>
<evidence type="ECO:0000313" key="5">
    <source>
        <dbReference type="Proteomes" id="UP000176349"/>
    </source>
</evidence>